<dbReference type="RefSeq" id="WP_167224207.1">
    <property type="nucleotide sequence ID" value="NZ_JAAQPH010000007.1"/>
</dbReference>
<dbReference type="SUPFAM" id="SSF46785">
    <property type="entry name" value="Winged helix' DNA-binding domain"/>
    <property type="match status" value="1"/>
</dbReference>
<proteinExistence type="predicted"/>
<dbReference type="InterPro" id="IPR036390">
    <property type="entry name" value="WH_DNA-bd_sf"/>
</dbReference>
<keyword evidence="2" id="KW-1185">Reference proteome</keyword>
<gene>
    <name evidence="1" type="ORF">HBA54_10465</name>
</gene>
<protein>
    <submittedName>
        <fullName evidence="1">MarR family transcriptional regulator</fullName>
    </submittedName>
</protein>
<evidence type="ECO:0000313" key="2">
    <source>
        <dbReference type="Proteomes" id="UP000761264"/>
    </source>
</evidence>
<name>A0A967CCE0_9PROT</name>
<dbReference type="Gene3D" id="1.10.10.10">
    <property type="entry name" value="Winged helix-like DNA-binding domain superfamily/Winged helix DNA-binding domain"/>
    <property type="match status" value="1"/>
</dbReference>
<dbReference type="InterPro" id="IPR036388">
    <property type="entry name" value="WH-like_DNA-bd_sf"/>
</dbReference>
<dbReference type="Proteomes" id="UP000761264">
    <property type="component" value="Unassembled WGS sequence"/>
</dbReference>
<comment type="caution">
    <text evidence="1">The sequence shown here is derived from an EMBL/GenBank/DDBJ whole genome shotgun (WGS) entry which is preliminary data.</text>
</comment>
<accession>A0A967CCE0</accession>
<evidence type="ECO:0000313" key="1">
    <source>
        <dbReference type="EMBL" id="NIA69013.1"/>
    </source>
</evidence>
<dbReference type="EMBL" id="JAAQPH010000007">
    <property type="protein sequence ID" value="NIA69013.1"/>
    <property type="molecule type" value="Genomic_DNA"/>
</dbReference>
<organism evidence="1 2">
    <name type="scientific">Pelagibius litoralis</name>
    <dbReference type="NCBI Taxonomy" id="374515"/>
    <lineage>
        <taxon>Bacteria</taxon>
        <taxon>Pseudomonadati</taxon>
        <taxon>Pseudomonadota</taxon>
        <taxon>Alphaproteobacteria</taxon>
        <taxon>Rhodospirillales</taxon>
        <taxon>Rhodovibrionaceae</taxon>
        <taxon>Pelagibius</taxon>
    </lineage>
</organism>
<reference evidence="1" key="1">
    <citation type="submission" date="2020-03" db="EMBL/GenBank/DDBJ databases">
        <title>Genome of Pelagibius litoralis DSM 21314T.</title>
        <authorList>
            <person name="Wang G."/>
        </authorList>
    </citation>
    <scope>NUCLEOTIDE SEQUENCE</scope>
    <source>
        <strain evidence="1">DSM 21314</strain>
    </source>
</reference>
<sequence length="215" mass="23354">MPKGTKSDAELDFLTAIEHGSVVTQVALKQHIGVSVGLINALMKRAVNKGYVKVCQAPYRRYAYYLTPQGFREKSRLVARYLETSLSFFREARGQYGEIFERAQKMGVKRPVLFGGGELAEIALLAASGAEETVVAVVDAQKAPGRSHGVPVIAGLDEIASFDGLVVTDASSPQRIYERLRESFPDVPIFAPALLRIVSDRADLIAATRRAEGGS</sequence>
<dbReference type="AlphaFoldDB" id="A0A967CCE0"/>